<protein>
    <submittedName>
        <fullName evidence="1">Uncharacterized protein</fullName>
    </submittedName>
</protein>
<evidence type="ECO:0000313" key="1">
    <source>
        <dbReference type="EMBL" id="RSM78553.1"/>
    </source>
</evidence>
<organism evidence="1 2">
    <name type="scientific">Kibdelosporangium aridum</name>
    <dbReference type="NCBI Taxonomy" id="2030"/>
    <lineage>
        <taxon>Bacteria</taxon>
        <taxon>Bacillati</taxon>
        <taxon>Actinomycetota</taxon>
        <taxon>Actinomycetes</taxon>
        <taxon>Pseudonocardiales</taxon>
        <taxon>Pseudonocardiaceae</taxon>
        <taxon>Kibdelosporangium</taxon>
    </lineage>
</organism>
<dbReference type="Proteomes" id="UP000287547">
    <property type="component" value="Unassembled WGS sequence"/>
</dbReference>
<gene>
    <name evidence="1" type="ORF">DMH04_33360</name>
</gene>
<sequence>MKGFFSRKVAVVVAAIAVILGGFFTTAAVYADQSKGGEITTFKALPRPGDAAAPMAMSWRELRCGIHRLVRQDFSARGLPDGYPVAVTVAENGSGGSEFLGSALMNVYNVVVWGGQIQVVADIQWDHGLCVWYKFSVGA</sequence>
<proteinExistence type="predicted"/>
<comment type="caution">
    <text evidence="1">The sequence shown here is derived from an EMBL/GenBank/DDBJ whole genome shotgun (WGS) entry which is preliminary data.</text>
</comment>
<dbReference type="RefSeq" id="WP_037257665.1">
    <property type="nucleotide sequence ID" value="NZ_QHKI01000036.1"/>
</dbReference>
<name>A0A428Z144_KIBAR</name>
<dbReference type="AlphaFoldDB" id="A0A428Z144"/>
<reference evidence="1 2" key="1">
    <citation type="submission" date="2018-05" db="EMBL/GenBank/DDBJ databases">
        <title>Evolution of GPA BGCs.</title>
        <authorList>
            <person name="Waglechner N."/>
            <person name="Wright G.D."/>
        </authorList>
    </citation>
    <scope>NUCLEOTIDE SEQUENCE [LARGE SCALE GENOMIC DNA]</scope>
    <source>
        <strain evidence="1 2">A82846</strain>
    </source>
</reference>
<dbReference type="EMBL" id="QHKI01000036">
    <property type="protein sequence ID" value="RSM78553.1"/>
    <property type="molecule type" value="Genomic_DNA"/>
</dbReference>
<evidence type="ECO:0000313" key="2">
    <source>
        <dbReference type="Proteomes" id="UP000287547"/>
    </source>
</evidence>
<accession>A0A428Z144</accession>